<dbReference type="EMBL" id="CM000881">
    <property type="protein sequence ID" value="PNT70974.1"/>
    <property type="molecule type" value="Genomic_DNA"/>
</dbReference>
<dbReference type="Gramene" id="PNT70974">
    <property type="protein sequence ID" value="PNT70974"/>
    <property type="gene ID" value="BRADI_2g20732v3"/>
</dbReference>
<keyword evidence="3" id="KW-1185">Reference proteome</keyword>
<reference evidence="1 2" key="1">
    <citation type="journal article" date="2010" name="Nature">
        <title>Genome sequencing and analysis of the model grass Brachypodium distachyon.</title>
        <authorList>
            <consortium name="International Brachypodium Initiative"/>
        </authorList>
    </citation>
    <scope>NUCLEOTIDE SEQUENCE [LARGE SCALE GENOMIC DNA]</scope>
    <source>
        <strain evidence="1 2">Bd21</strain>
    </source>
</reference>
<gene>
    <name evidence="1" type="ORF">BRADI_2g20732v3</name>
</gene>
<accession>A0A2K2D9L7</accession>
<protein>
    <submittedName>
        <fullName evidence="1 2">Uncharacterized protein</fullName>
    </submittedName>
</protein>
<evidence type="ECO:0000313" key="2">
    <source>
        <dbReference type="EnsemblPlants" id="PNT70974"/>
    </source>
</evidence>
<dbReference type="Proteomes" id="UP000008810">
    <property type="component" value="Chromosome 2"/>
</dbReference>
<dbReference type="AlphaFoldDB" id="A0A2K2D9L7"/>
<dbReference type="InParanoid" id="A0A2K2D9L7"/>
<reference evidence="1" key="2">
    <citation type="submission" date="2017-06" db="EMBL/GenBank/DDBJ databases">
        <title>WGS assembly of Brachypodium distachyon.</title>
        <authorList>
            <consortium name="The International Brachypodium Initiative"/>
            <person name="Lucas S."/>
            <person name="Harmon-Smith M."/>
            <person name="Lail K."/>
            <person name="Tice H."/>
            <person name="Grimwood J."/>
            <person name="Bruce D."/>
            <person name="Barry K."/>
            <person name="Shu S."/>
            <person name="Lindquist E."/>
            <person name="Wang M."/>
            <person name="Pitluck S."/>
            <person name="Vogel J.P."/>
            <person name="Garvin D.F."/>
            <person name="Mockler T.C."/>
            <person name="Schmutz J."/>
            <person name="Rokhsar D."/>
            <person name="Bevan M.W."/>
        </authorList>
    </citation>
    <scope>NUCLEOTIDE SEQUENCE</scope>
    <source>
        <strain evidence="1">Bd21</strain>
    </source>
</reference>
<organism evidence="1">
    <name type="scientific">Brachypodium distachyon</name>
    <name type="common">Purple false brome</name>
    <name type="synonym">Trachynia distachya</name>
    <dbReference type="NCBI Taxonomy" id="15368"/>
    <lineage>
        <taxon>Eukaryota</taxon>
        <taxon>Viridiplantae</taxon>
        <taxon>Streptophyta</taxon>
        <taxon>Embryophyta</taxon>
        <taxon>Tracheophyta</taxon>
        <taxon>Spermatophyta</taxon>
        <taxon>Magnoliopsida</taxon>
        <taxon>Liliopsida</taxon>
        <taxon>Poales</taxon>
        <taxon>Poaceae</taxon>
        <taxon>BOP clade</taxon>
        <taxon>Pooideae</taxon>
        <taxon>Stipodae</taxon>
        <taxon>Brachypodieae</taxon>
        <taxon>Brachypodium</taxon>
    </lineage>
</organism>
<name>A0A2K2D9L7_BRADI</name>
<proteinExistence type="predicted"/>
<reference evidence="2" key="3">
    <citation type="submission" date="2018-08" db="UniProtKB">
        <authorList>
            <consortium name="EnsemblPlants"/>
        </authorList>
    </citation>
    <scope>IDENTIFICATION</scope>
    <source>
        <strain evidence="2">cv. Bd21</strain>
    </source>
</reference>
<evidence type="ECO:0000313" key="1">
    <source>
        <dbReference type="EMBL" id="PNT70974.1"/>
    </source>
</evidence>
<sequence length="211" mass="23126">MVLYGAVTGVSNANSSRHSDYVPATNPYYGKNATVEFTAKNTHPIPSRSTPPHRQTLVELHCSRCSDGRLASSPPFAAFSTPHPPPNRHLHHLLGIRRRPPLLPCSRRLPHLLPPAASILSPSLREPPAAILPAAFRPGAVAANPIFPDRHPAGAVPFSVRRHLPRHRQPDEVNVLSEPPVEQVPVLTNVLIFSSHKCQHSIFAFASMRKI</sequence>
<dbReference type="EnsemblPlants" id="PNT70974">
    <property type="protein sequence ID" value="PNT70974"/>
    <property type="gene ID" value="BRADI_2g20732v3"/>
</dbReference>
<evidence type="ECO:0000313" key="3">
    <source>
        <dbReference type="Proteomes" id="UP000008810"/>
    </source>
</evidence>